<dbReference type="Gene3D" id="3.90.1200.10">
    <property type="match status" value="1"/>
</dbReference>
<dbReference type="EMBL" id="JPKZ01002102">
    <property type="protein sequence ID" value="KHN78385.1"/>
    <property type="molecule type" value="Genomic_DNA"/>
</dbReference>
<organism evidence="10 11">
    <name type="scientific">Toxocara canis</name>
    <name type="common">Canine roundworm</name>
    <dbReference type="NCBI Taxonomy" id="6265"/>
    <lineage>
        <taxon>Eukaryota</taxon>
        <taxon>Metazoa</taxon>
        <taxon>Ecdysozoa</taxon>
        <taxon>Nematoda</taxon>
        <taxon>Chromadorea</taxon>
        <taxon>Rhabditida</taxon>
        <taxon>Spirurina</taxon>
        <taxon>Ascaridomorpha</taxon>
        <taxon>Ascaridoidea</taxon>
        <taxon>Toxocaridae</taxon>
        <taxon>Toxocara</taxon>
    </lineage>
</organism>
<evidence type="ECO:0000313" key="11">
    <source>
        <dbReference type="Proteomes" id="UP000031036"/>
    </source>
</evidence>
<comment type="caution">
    <text evidence="10">The sequence shown here is derived from an EMBL/GenBank/DDBJ whole genome shotgun (WGS) entry which is preliminary data.</text>
</comment>
<dbReference type="GO" id="GO:0005829">
    <property type="term" value="C:cytosol"/>
    <property type="evidence" value="ECO:0007669"/>
    <property type="project" value="UniProtKB-ARBA"/>
</dbReference>
<gene>
    <name evidence="10" type="primary">Fn3krp</name>
    <name evidence="10" type="ORF">Tcan_02791</name>
</gene>
<dbReference type="Proteomes" id="UP000031036">
    <property type="component" value="Unassembled WGS sequence"/>
</dbReference>
<dbReference type="GO" id="GO:0016301">
    <property type="term" value="F:kinase activity"/>
    <property type="evidence" value="ECO:0007669"/>
    <property type="project" value="UniProtKB-UniRule"/>
</dbReference>
<sequence>MEEDIKKELGLGSLEPFGGSAGGCISRGGGYRSDKLGDLFIKFNDKKDAKRMFDGEYASLEAMYQTHTIRVPRPIKSISCGGRSCLVTEYISLNGPSKPAQLGKDLARMHIHNANLLADKEHSSGFVGGAEKGPTPVTQFGFAVPTCCGYLPQNNDGRSGGLEFFTRNRLKFQIDMLLEKRGDRELLSLWPQLERKIPTYFKDCGPIVPSLLHGDLWSGNYSYCADGPVIFDPASFYGHSEYEMGIMTMFGGFGGAVYSAYHEIIPKQKGAEKRIQLYELYHNLNHWNHFGGGYRGGSLSIMQSLS</sequence>
<evidence type="ECO:0000256" key="1">
    <source>
        <dbReference type="ARBA" id="ARBA00009460"/>
    </source>
</evidence>
<evidence type="ECO:0000256" key="7">
    <source>
        <dbReference type="ARBA" id="ARBA00048655"/>
    </source>
</evidence>
<dbReference type="PIRSF" id="PIRSF006221">
    <property type="entry name" value="Ketosamine-3-kinase"/>
    <property type="match status" value="1"/>
</dbReference>
<dbReference type="AlphaFoldDB" id="A0A0B2VBL9"/>
<dbReference type="InterPro" id="IPR016477">
    <property type="entry name" value="Fructo-/Ketosamine-3-kinase"/>
</dbReference>
<comment type="catalytic activity">
    <reaction evidence="7">
        <text>N(6)-D-ribulosyl-L-lysyl-[protein] + ATP = N(6)-(3-O-phospho-D-ribulosyl)-L-lysyl-[protein] + ADP + H(+)</text>
        <dbReference type="Rhea" id="RHEA:48432"/>
        <dbReference type="Rhea" id="RHEA-COMP:12103"/>
        <dbReference type="Rhea" id="RHEA-COMP:12104"/>
        <dbReference type="ChEBI" id="CHEBI:15378"/>
        <dbReference type="ChEBI" id="CHEBI:30616"/>
        <dbReference type="ChEBI" id="CHEBI:90418"/>
        <dbReference type="ChEBI" id="CHEBI:90420"/>
        <dbReference type="ChEBI" id="CHEBI:456216"/>
        <dbReference type="EC" id="2.7.1.172"/>
    </reaction>
    <physiologicalReaction direction="left-to-right" evidence="7">
        <dbReference type="Rhea" id="RHEA:48433"/>
    </physiologicalReaction>
</comment>
<keyword evidence="5 9" id="KW-0418">Kinase</keyword>
<dbReference type="GO" id="GO:0005524">
    <property type="term" value="F:ATP binding"/>
    <property type="evidence" value="ECO:0007669"/>
    <property type="project" value="UniProtKB-KW"/>
</dbReference>
<dbReference type="InterPro" id="IPR011009">
    <property type="entry name" value="Kinase-like_dom_sf"/>
</dbReference>
<dbReference type="EC" id="2.7.1.172" evidence="2"/>
<evidence type="ECO:0000256" key="2">
    <source>
        <dbReference type="ARBA" id="ARBA00011961"/>
    </source>
</evidence>
<evidence type="ECO:0000313" key="10">
    <source>
        <dbReference type="EMBL" id="KHN78385.1"/>
    </source>
</evidence>
<keyword evidence="4" id="KW-0547">Nucleotide-binding</keyword>
<evidence type="ECO:0000256" key="4">
    <source>
        <dbReference type="ARBA" id="ARBA00022741"/>
    </source>
</evidence>
<dbReference type="PANTHER" id="PTHR12149:SF8">
    <property type="entry name" value="PROTEIN-RIBULOSAMINE 3-KINASE"/>
    <property type="match status" value="1"/>
</dbReference>
<dbReference type="GO" id="GO:0102193">
    <property type="term" value="F:protein-ribulosamine 3-kinase activity"/>
    <property type="evidence" value="ECO:0007669"/>
    <property type="project" value="UniProtKB-EC"/>
</dbReference>
<dbReference type="PANTHER" id="PTHR12149">
    <property type="entry name" value="FRUCTOSAMINE 3 KINASE-RELATED PROTEIN"/>
    <property type="match status" value="1"/>
</dbReference>
<keyword evidence="6" id="KW-0067">ATP-binding</keyword>
<dbReference type="Pfam" id="PF03881">
    <property type="entry name" value="Fructosamin_kin"/>
    <property type="match status" value="1"/>
</dbReference>
<proteinExistence type="inferred from homology"/>
<dbReference type="SUPFAM" id="SSF56112">
    <property type="entry name" value="Protein kinase-like (PK-like)"/>
    <property type="match status" value="1"/>
</dbReference>
<protein>
    <recommendedName>
        <fullName evidence="2">protein-ribulosamine 3-kinase</fullName>
        <ecNumber evidence="2">2.7.1.172</ecNumber>
    </recommendedName>
</protein>
<dbReference type="OMA" id="RECDIAM"/>
<dbReference type="FunFam" id="3.30.200.20:FF:000264">
    <property type="entry name" value="Protein-ribulosamine 3-kinase, chloroplastic"/>
    <property type="match status" value="1"/>
</dbReference>
<comment type="catalytic activity">
    <reaction evidence="8">
        <text>N(6)-(D-psicosyl)-L-lysyl-[protein] + ATP = N(6)-(3-O-phospho-D-psicosyl)-L-lysyl-[protein] + ADP + H(+)</text>
        <dbReference type="Rhea" id="RHEA:61392"/>
        <dbReference type="Rhea" id="RHEA-COMP:15796"/>
        <dbReference type="Rhea" id="RHEA-COMP:15797"/>
        <dbReference type="ChEBI" id="CHEBI:15378"/>
        <dbReference type="ChEBI" id="CHEBI:30616"/>
        <dbReference type="ChEBI" id="CHEBI:144621"/>
        <dbReference type="ChEBI" id="CHEBI:144622"/>
        <dbReference type="ChEBI" id="CHEBI:456216"/>
    </reaction>
    <physiologicalReaction direction="left-to-right" evidence="8">
        <dbReference type="Rhea" id="RHEA:61393"/>
    </physiologicalReaction>
</comment>
<accession>A0A0B2VBL9</accession>
<dbReference type="FunFam" id="3.90.1200.10:FF:000003">
    <property type="entry name" value="fructosamine-3-kinase isoform X1"/>
    <property type="match status" value="1"/>
</dbReference>
<evidence type="ECO:0000256" key="8">
    <source>
        <dbReference type="ARBA" id="ARBA00050767"/>
    </source>
</evidence>
<evidence type="ECO:0000256" key="3">
    <source>
        <dbReference type="ARBA" id="ARBA00022679"/>
    </source>
</evidence>
<evidence type="ECO:0000256" key="6">
    <source>
        <dbReference type="ARBA" id="ARBA00022840"/>
    </source>
</evidence>
<reference evidence="10 11" key="1">
    <citation type="submission" date="2014-11" db="EMBL/GenBank/DDBJ databases">
        <title>Genetic blueprint of the zoonotic pathogen Toxocara canis.</title>
        <authorList>
            <person name="Zhu X.-Q."/>
            <person name="Korhonen P.K."/>
            <person name="Cai H."/>
            <person name="Young N.D."/>
            <person name="Nejsum P."/>
            <person name="von Samson-Himmelstjerna G."/>
            <person name="Boag P.R."/>
            <person name="Tan P."/>
            <person name="Li Q."/>
            <person name="Min J."/>
            <person name="Yang Y."/>
            <person name="Wang X."/>
            <person name="Fang X."/>
            <person name="Hall R.S."/>
            <person name="Hofmann A."/>
            <person name="Sternberg P.W."/>
            <person name="Jex A.R."/>
            <person name="Gasser R.B."/>
        </authorList>
    </citation>
    <scope>NUCLEOTIDE SEQUENCE [LARGE SCALE GENOMIC DNA]</scope>
    <source>
        <strain evidence="10">PN_DK_2014</strain>
    </source>
</reference>
<name>A0A0B2VBL9_TOXCA</name>
<keyword evidence="3 9" id="KW-0808">Transferase</keyword>
<evidence type="ECO:0000256" key="5">
    <source>
        <dbReference type="ARBA" id="ARBA00022777"/>
    </source>
</evidence>
<comment type="similarity">
    <text evidence="1 9">Belongs to the fructosamine kinase family.</text>
</comment>
<evidence type="ECO:0000256" key="9">
    <source>
        <dbReference type="PIRNR" id="PIRNR006221"/>
    </source>
</evidence>
<dbReference type="Gene3D" id="3.30.200.20">
    <property type="entry name" value="Phosphorylase Kinase, domain 1"/>
    <property type="match status" value="1"/>
</dbReference>
<dbReference type="OrthoDB" id="5772781at2759"/>
<keyword evidence="11" id="KW-1185">Reference proteome</keyword>